<name>A0A1I3JAF8_9FLAO</name>
<protein>
    <submittedName>
        <fullName evidence="3">DNA-binding transcriptional regulator, XRE-family HTH domain</fullName>
    </submittedName>
</protein>
<accession>A0A1I3JAF8</accession>
<gene>
    <name evidence="3" type="ORF">SAMN05443431_101326</name>
</gene>
<dbReference type="PANTHER" id="PTHR46558:SF11">
    <property type="entry name" value="HTH-TYPE TRANSCRIPTIONAL REGULATOR XRE"/>
    <property type="match status" value="1"/>
</dbReference>
<dbReference type="InterPro" id="IPR001387">
    <property type="entry name" value="Cro/C1-type_HTH"/>
</dbReference>
<sequence>MNTVIGERIRSLRLGKGKTQEDLAEVLKISQSAYARIESGNSNSWATHLLAISQFFEIKPEDITKQDHIKVDTINTNNGALYNSGTINQLSEKLIEQFEIRLQEQSILINELKAKIGQLES</sequence>
<feature type="domain" description="HTH cro/C1-type" evidence="2">
    <location>
        <begin position="9"/>
        <end position="63"/>
    </location>
</feature>
<dbReference type="GO" id="GO:0003677">
    <property type="term" value="F:DNA binding"/>
    <property type="evidence" value="ECO:0007669"/>
    <property type="project" value="UniProtKB-KW"/>
</dbReference>
<dbReference type="AlphaFoldDB" id="A0A1I3JAF8"/>
<reference evidence="4" key="1">
    <citation type="submission" date="2016-10" db="EMBL/GenBank/DDBJ databases">
        <authorList>
            <person name="Varghese N."/>
            <person name="Submissions S."/>
        </authorList>
    </citation>
    <scope>NUCLEOTIDE SEQUENCE [LARGE SCALE GENOMIC DNA]</scope>
    <source>
        <strain evidence="4">DSM 28881</strain>
    </source>
</reference>
<dbReference type="SMART" id="SM00530">
    <property type="entry name" value="HTH_XRE"/>
    <property type="match status" value="1"/>
</dbReference>
<dbReference type="RefSeq" id="WP_090836889.1">
    <property type="nucleotide sequence ID" value="NZ_FORM01000001.1"/>
</dbReference>
<dbReference type="CDD" id="cd00093">
    <property type="entry name" value="HTH_XRE"/>
    <property type="match status" value="1"/>
</dbReference>
<dbReference type="Pfam" id="PF01381">
    <property type="entry name" value="HTH_3"/>
    <property type="match status" value="1"/>
</dbReference>
<keyword evidence="4" id="KW-1185">Reference proteome</keyword>
<evidence type="ECO:0000259" key="2">
    <source>
        <dbReference type="PROSITE" id="PS50943"/>
    </source>
</evidence>
<dbReference type="InterPro" id="IPR010982">
    <property type="entry name" value="Lambda_DNA-bd_dom_sf"/>
</dbReference>
<keyword evidence="1 3" id="KW-0238">DNA-binding</keyword>
<dbReference type="Gene3D" id="1.10.260.40">
    <property type="entry name" value="lambda repressor-like DNA-binding domains"/>
    <property type="match status" value="1"/>
</dbReference>
<proteinExistence type="predicted"/>
<dbReference type="PROSITE" id="PS50943">
    <property type="entry name" value="HTH_CROC1"/>
    <property type="match status" value="1"/>
</dbReference>
<dbReference type="STRING" id="1144750.SAMN05443431_101326"/>
<evidence type="ECO:0000256" key="1">
    <source>
        <dbReference type="ARBA" id="ARBA00023125"/>
    </source>
</evidence>
<dbReference type="EMBL" id="FORM01000001">
    <property type="protein sequence ID" value="SFI57244.1"/>
    <property type="molecule type" value="Genomic_DNA"/>
</dbReference>
<evidence type="ECO:0000313" key="3">
    <source>
        <dbReference type="EMBL" id="SFI57244.1"/>
    </source>
</evidence>
<evidence type="ECO:0000313" key="4">
    <source>
        <dbReference type="Proteomes" id="UP000199559"/>
    </source>
</evidence>
<dbReference type="Proteomes" id="UP000199559">
    <property type="component" value="Unassembled WGS sequence"/>
</dbReference>
<organism evidence="3 4">
    <name type="scientific">Olleya namhaensis</name>
    <dbReference type="NCBI Taxonomy" id="1144750"/>
    <lineage>
        <taxon>Bacteria</taxon>
        <taxon>Pseudomonadati</taxon>
        <taxon>Bacteroidota</taxon>
        <taxon>Flavobacteriia</taxon>
        <taxon>Flavobacteriales</taxon>
        <taxon>Flavobacteriaceae</taxon>
    </lineage>
</organism>
<dbReference type="SUPFAM" id="SSF47413">
    <property type="entry name" value="lambda repressor-like DNA-binding domains"/>
    <property type="match status" value="1"/>
</dbReference>
<dbReference type="PANTHER" id="PTHR46558">
    <property type="entry name" value="TRACRIPTIONAL REGULATORY PROTEIN-RELATED-RELATED"/>
    <property type="match status" value="1"/>
</dbReference>